<feature type="domain" description="Pterin-binding" evidence="9">
    <location>
        <begin position="1"/>
        <end position="271"/>
    </location>
</feature>
<keyword evidence="5" id="KW-0808">Transferase</keyword>
<evidence type="ECO:0000256" key="7">
    <source>
        <dbReference type="ARBA" id="ARBA00022842"/>
    </source>
</evidence>
<sequence length="280" mass="29746">MGILNLTPDSFSDGGEYDSVDKARLHAELMIAQGAQVIDVGGESTRPGAQPVDPAEEQRRVVPVIEVLADLIADSSARISIDTRNAQTAQAAVRAGATLINDVSASLWPTAADLGVGWIAMHMRADPQTMQNSPVYSDVVGEVREFLVQRAELAVSAGVEEVWVDPGIGFGKTTAHNLDLLAHLDRLVAEGFPVLVGSSRKRFLGELIARSDDGLGPFSRAESSSDFTDATRLVPLDDRADGSLATAMWAMIQGAKMVRVHEVEPAVQGAKIISGNILIP</sequence>
<dbReference type="CDD" id="cd00739">
    <property type="entry name" value="DHPS"/>
    <property type="match status" value="1"/>
</dbReference>
<dbReference type="GO" id="GO:0005829">
    <property type="term" value="C:cytosol"/>
    <property type="evidence" value="ECO:0007669"/>
    <property type="project" value="TreeGrafter"/>
</dbReference>
<gene>
    <name evidence="10" type="ORF">UFOPK2582_01554</name>
</gene>
<dbReference type="InterPro" id="IPR045031">
    <property type="entry name" value="DHP_synth-like"/>
</dbReference>
<comment type="pathway">
    <text evidence="3">Cofactor biosynthesis; tetrahydrofolate biosynthesis; 7,8-dihydrofolate from 2-amino-4-hydroxy-6-hydroxymethyl-7,8-dihydropteridine diphosphate and 4-aminobenzoate: step 1/2.</text>
</comment>
<dbReference type="Pfam" id="PF00809">
    <property type="entry name" value="Pterin_bind"/>
    <property type="match status" value="1"/>
</dbReference>
<evidence type="ECO:0000256" key="8">
    <source>
        <dbReference type="ARBA" id="ARBA00022909"/>
    </source>
</evidence>
<evidence type="ECO:0000256" key="3">
    <source>
        <dbReference type="ARBA" id="ARBA00004763"/>
    </source>
</evidence>
<reference evidence="10" key="1">
    <citation type="submission" date="2020-05" db="EMBL/GenBank/DDBJ databases">
        <authorList>
            <person name="Chiriac C."/>
            <person name="Salcher M."/>
            <person name="Ghai R."/>
            <person name="Kavagutti S V."/>
        </authorList>
    </citation>
    <scope>NUCLEOTIDE SEQUENCE</scope>
</reference>
<dbReference type="PROSITE" id="PS00793">
    <property type="entry name" value="DHPS_2"/>
    <property type="match status" value="1"/>
</dbReference>
<dbReference type="InterPro" id="IPR006390">
    <property type="entry name" value="DHP_synth_dom"/>
</dbReference>
<dbReference type="InterPro" id="IPR000489">
    <property type="entry name" value="Pterin-binding_dom"/>
</dbReference>
<dbReference type="Gene3D" id="3.20.20.20">
    <property type="entry name" value="Dihydropteroate synthase-like"/>
    <property type="match status" value="1"/>
</dbReference>
<dbReference type="GO" id="GO:0046654">
    <property type="term" value="P:tetrahydrofolate biosynthetic process"/>
    <property type="evidence" value="ECO:0007669"/>
    <property type="project" value="TreeGrafter"/>
</dbReference>
<accession>A0A6J6QVI3</accession>
<dbReference type="PANTHER" id="PTHR20941">
    <property type="entry name" value="FOLATE SYNTHESIS PROTEINS"/>
    <property type="match status" value="1"/>
</dbReference>
<dbReference type="InterPro" id="IPR011005">
    <property type="entry name" value="Dihydropteroate_synth-like_sf"/>
</dbReference>
<evidence type="ECO:0000256" key="5">
    <source>
        <dbReference type="ARBA" id="ARBA00022679"/>
    </source>
</evidence>
<dbReference type="EMBL" id="CAEZXS010000242">
    <property type="protein sequence ID" value="CAB4713603.1"/>
    <property type="molecule type" value="Genomic_DNA"/>
</dbReference>
<dbReference type="PROSITE" id="PS50972">
    <property type="entry name" value="PTERIN_BINDING"/>
    <property type="match status" value="1"/>
</dbReference>
<dbReference type="NCBIfam" id="TIGR01496">
    <property type="entry name" value="DHPS"/>
    <property type="match status" value="1"/>
</dbReference>
<keyword evidence="8" id="KW-0289">Folate biosynthesis</keyword>
<proteinExistence type="predicted"/>
<name>A0A6J6QVI3_9ZZZZ</name>
<dbReference type="EC" id="2.5.1.15" evidence="4"/>
<evidence type="ECO:0000256" key="1">
    <source>
        <dbReference type="ARBA" id="ARBA00000012"/>
    </source>
</evidence>
<evidence type="ECO:0000256" key="4">
    <source>
        <dbReference type="ARBA" id="ARBA00012458"/>
    </source>
</evidence>
<organism evidence="10">
    <name type="scientific">freshwater metagenome</name>
    <dbReference type="NCBI Taxonomy" id="449393"/>
    <lineage>
        <taxon>unclassified sequences</taxon>
        <taxon>metagenomes</taxon>
        <taxon>ecological metagenomes</taxon>
    </lineage>
</organism>
<comment type="catalytic activity">
    <reaction evidence="1">
        <text>(7,8-dihydropterin-6-yl)methyl diphosphate + 4-aminobenzoate = 7,8-dihydropteroate + diphosphate</text>
        <dbReference type="Rhea" id="RHEA:19949"/>
        <dbReference type="ChEBI" id="CHEBI:17836"/>
        <dbReference type="ChEBI" id="CHEBI:17839"/>
        <dbReference type="ChEBI" id="CHEBI:33019"/>
        <dbReference type="ChEBI" id="CHEBI:72950"/>
        <dbReference type="EC" id="2.5.1.15"/>
    </reaction>
</comment>
<evidence type="ECO:0000313" key="10">
    <source>
        <dbReference type="EMBL" id="CAB4713603.1"/>
    </source>
</evidence>
<dbReference type="AlphaFoldDB" id="A0A6J6QVI3"/>
<keyword evidence="7" id="KW-0460">Magnesium</keyword>
<dbReference type="GO" id="GO:0046872">
    <property type="term" value="F:metal ion binding"/>
    <property type="evidence" value="ECO:0007669"/>
    <property type="project" value="UniProtKB-KW"/>
</dbReference>
<dbReference type="GO" id="GO:0046656">
    <property type="term" value="P:folic acid biosynthetic process"/>
    <property type="evidence" value="ECO:0007669"/>
    <property type="project" value="UniProtKB-KW"/>
</dbReference>
<dbReference type="GO" id="GO:0004156">
    <property type="term" value="F:dihydropteroate synthase activity"/>
    <property type="evidence" value="ECO:0007669"/>
    <property type="project" value="UniProtKB-EC"/>
</dbReference>
<protein>
    <recommendedName>
        <fullName evidence="4">dihydropteroate synthase</fullName>
        <ecNumber evidence="4">2.5.1.15</ecNumber>
    </recommendedName>
</protein>
<dbReference type="PANTHER" id="PTHR20941:SF1">
    <property type="entry name" value="FOLIC ACID SYNTHESIS PROTEIN FOL1"/>
    <property type="match status" value="1"/>
</dbReference>
<evidence type="ECO:0000259" key="9">
    <source>
        <dbReference type="PROSITE" id="PS50972"/>
    </source>
</evidence>
<keyword evidence="6" id="KW-0479">Metal-binding</keyword>
<evidence type="ECO:0000256" key="2">
    <source>
        <dbReference type="ARBA" id="ARBA00001946"/>
    </source>
</evidence>
<comment type="cofactor">
    <cofactor evidence="2">
        <name>Mg(2+)</name>
        <dbReference type="ChEBI" id="CHEBI:18420"/>
    </cofactor>
</comment>
<dbReference type="SUPFAM" id="SSF51717">
    <property type="entry name" value="Dihydropteroate synthetase-like"/>
    <property type="match status" value="1"/>
</dbReference>
<evidence type="ECO:0000256" key="6">
    <source>
        <dbReference type="ARBA" id="ARBA00022723"/>
    </source>
</evidence>